<accession>A0A3D2SEF8</accession>
<sequence length="138" mass="15120">MNEAAKLVSDSVLGEDFITIKIGKKAYTVYPPAIKTLCRAVSEFSKIGMDGEYNQLTVLAELPENVPHIIKGISTLIVGDVKCWRWKSHRVGKTLKSLNLHELKKVIEDVLPLLGGDAFFACAASLKSMSKIAAHPKL</sequence>
<evidence type="ECO:0000313" key="2">
    <source>
        <dbReference type="Proteomes" id="UP000263098"/>
    </source>
</evidence>
<reference evidence="1 2" key="1">
    <citation type="journal article" date="2018" name="Nat. Biotechnol.">
        <title>A standardized bacterial taxonomy based on genome phylogeny substantially revises the tree of life.</title>
        <authorList>
            <person name="Parks D.H."/>
            <person name="Chuvochina M."/>
            <person name="Waite D.W."/>
            <person name="Rinke C."/>
            <person name="Skarshewski A."/>
            <person name="Chaumeil P.A."/>
            <person name="Hugenholtz P."/>
        </authorList>
    </citation>
    <scope>NUCLEOTIDE SEQUENCE [LARGE SCALE GENOMIC DNA]</scope>
    <source>
        <strain evidence="1">UBA9667</strain>
    </source>
</reference>
<comment type="caution">
    <text evidence="1">The sequence shown here is derived from an EMBL/GenBank/DDBJ whole genome shotgun (WGS) entry which is preliminary data.</text>
</comment>
<dbReference type="AlphaFoldDB" id="A0A3D2SEF8"/>
<evidence type="ECO:0000313" key="1">
    <source>
        <dbReference type="EMBL" id="HCK23731.1"/>
    </source>
</evidence>
<gene>
    <name evidence="1" type="ORF">DHW31_02945</name>
</gene>
<dbReference type="EMBL" id="DPVG01000104">
    <property type="protein sequence ID" value="HCK23731.1"/>
    <property type="molecule type" value="Genomic_DNA"/>
</dbReference>
<protein>
    <submittedName>
        <fullName evidence="1">Uncharacterized protein</fullName>
    </submittedName>
</protein>
<name>A0A3D2SEF8_9BACE</name>
<dbReference type="Proteomes" id="UP000263098">
    <property type="component" value="Unassembled WGS sequence"/>
</dbReference>
<proteinExistence type="predicted"/>
<organism evidence="1 2">
    <name type="scientific">Bacteroides graminisolvens</name>
    <dbReference type="NCBI Taxonomy" id="477666"/>
    <lineage>
        <taxon>Bacteria</taxon>
        <taxon>Pseudomonadati</taxon>
        <taxon>Bacteroidota</taxon>
        <taxon>Bacteroidia</taxon>
        <taxon>Bacteroidales</taxon>
        <taxon>Bacteroidaceae</taxon>
        <taxon>Bacteroides</taxon>
    </lineage>
</organism>